<sequence length="177" mass="19600">MPYYLTDVAELPYPHTMGERPHQDGRPSNCPLALSRVLRTTSAHPGQDGYRELFTDTAIAERRQVCDVHAGDWAAVLPAVTAFLEPFPPTADPTAIYRARKEDPRVTGLARADRILAQALLNTHDPIKYFLNAHGHLESIGQHRICWARTAGVAAVPVWFDASTVRPPRTAALMQRG</sequence>
<keyword evidence="1" id="KW-0614">Plasmid</keyword>
<proteinExistence type="predicted"/>
<protein>
    <submittedName>
        <fullName evidence="1">Uncharacterized protein</fullName>
    </submittedName>
</protein>
<dbReference type="RefSeq" id="WP_163916080.1">
    <property type="nucleotide sequence ID" value="NZ_AP022592.1"/>
</dbReference>
<dbReference type="KEGG" id="marz:MARA_00390"/>
<dbReference type="AlphaFoldDB" id="A0A7I7RRI5"/>
<name>A0A7I7RRI5_9MYCO</name>
<organism evidence="1 2">
    <name type="scientific">Mycolicibacterium arabiense</name>
    <dbReference type="NCBI Taxonomy" id="1286181"/>
    <lineage>
        <taxon>Bacteria</taxon>
        <taxon>Bacillati</taxon>
        <taxon>Actinomycetota</taxon>
        <taxon>Actinomycetes</taxon>
        <taxon>Mycobacteriales</taxon>
        <taxon>Mycobacteriaceae</taxon>
        <taxon>Mycolicibacterium</taxon>
    </lineage>
</organism>
<geneLocation type="plasmid" evidence="1">
    <name>pJCM18538</name>
</geneLocation>
<evidence type="ECO:0000313" key="1">
    <source>
        <dbReference type="EMBL" id="BBY46609.1"/>
    </source>
</evidence>
<reference evidence="1 2" key="1">
    <citation type="journal article" date="2019" name="Emerg. Microbes Infect.">
        <title>Comprehensive subspecies identification of 175 nontuberculous mycobacteria species based on 7547 genomic profiles.</title>
        <authorList>
            <person name="Matsumoto Y."/>
            <person name="Kinjo T."/>
            <person name="Motooka D."/>
            <person name="Nabeya D."/>
            <person name="Jung N."/>
            <person name="Uechi K."/>
            <person name="Horii T."/>
            <person name="Iida T."/>
            <person name="Fujita J."/>
            <person name="Nakamura S."/>
        </authorList>
    </citation>
    <scope>NUCLEOTIDE SEQUENCE [LARGE SCALE GENOMIC DNA]</scope>
    <source>
        <strain evidence="1 2">JCM 18538</strain>
        <plasmid evidence="1">pJCM18538</plasmid>
    </source>
</reference>
<keyword evidence="2" id="KW-1185">Reference proteome</keyword>
<dbReference type="Proteomes" id="UP000467428">
    <property type="component" value="Plasmid pJCM18538"/>
</dbReference>
<evidence type="ECO:0000313" key="2">
    <source>
        <dbReference type="Proteomes" id="UP000467428"/>
    </source>
</evidence>
<accession>A0A7I7RRI5</accession>
<gene>
    <name evidence="1" type="ORF">MARA_00390</name>
</gene>
<dbReference type="EMBL" id="AP022592">
    <property type="protein sequence ID" value="BBY46609.1"/>
    <property type="molecule type" value="Genomic_DNA"/>
</dbReference>